<feature type="non-terminal residue" evidence="8">
    <location>
        <position position="1"/>
    </location>
</feature>
<sequence>TLTKKEIEKEFSAIPTIFAGKETELNWETRNASITRLRVMLQSNEILMLKACFLACLSKVINDVLKPVFSLRSTLALDGLEFISELGNHLGDKLHLHTIETIISNLVKCCSTSNKIIFSKANEVAISFLQKVRFSTRIVVTLCKTIDDKNNQVRQSAAEFLKTILKVYARNFQGSSSISLQKYIKKGLTDASPGVRESSRQAYWMYYEHWPKEAEKICLEMDSGTLKQLKASQKKSPLINRSNSLPTVPQKDGITKKSSLKRSSSTHDYAKSLPKIPSSSMKSTKRILRDSRLSNVSHISHMSAPAASIKHKQENRLTTTVPRKTKSEFHENHAIKKKEKEKEMPVLMEELFDDEDNASIASSILSQADNLLMQEIDFSIYEGLSDFDPCTETPNGSNDEVELLEKNNLQSSPLASPKPGQIKMIEEKEVAHGTPERTKISRKADEELRPEEEVKKRHVSEEAEVIREKEVTRGTPERTKISRKADEELRPDENIKERHVSEEAEMIREKELTHGTPEPTRISCKATEELKPDENIKERHVSEEPEQTSALNDSNELTEGIEKEDASKEPEKTLISNDSSKSEEEIKKEHVPGRTYNPTLENLNQVARENLDNIHEGIERMKAGSVDVSLLCDLQIVSRNTPILDIYNVDVNSIFWLYDLARPFRYCLKEVVNLIQDEKTAPFIKYEAIHLASSLIQHQKALFLRFKKPIINRQASYLYPFIRALSKAHTFPSAKKAINDLLAIYPPDVSEILLKDTYKK</sequence>
<evidence type="ECO:0000256" key="4">
    <source>
        <dbReference type="ARBA" id="ARBA00022701"/>
    </source>
</evidence>
<evidence type="ECO:0000256" key="3">
    <source>
        <dbReference type="ARBA" id="ARBA00022618"/>
    </source>
</evidence>
<proteinExistence type="inferred from homology"/>
<dbReference type="GO" id="GO:0005815">
    <property type="term" value="C:microtubule organizing center"/>
    <property type="evidence" value="ECO:0007669"/>
    <property type="project" value="TreeGrafter"/>
</dbReference>
<evidence type="ECO:0000256" key="5">
    <source>
        <dbReference type="ARBA" id="ARBA00022776"/>
    </source>
</evidence>
<keyword evidence="3" id="KW-0132">Cell division</keyword>
<accession>A0A367KJW8</accession>
<comment type="similarity">
    <text evidence="2">Belongs to the CLASP family.</text>
</comment>
<keyword evidence="5" id="KW-0131">Cell cycle</keyword>
<keyword evidence="4" id="KW-0493">Microtubule</keyword>
<dbReference type="STRING" id="4846.A0A367KJW8"/>
<dbReference type="GO" id="GO:0005876">
    <property type="term" value="C:spindle microtubule"/>
    <property type="evidence" value="ECO:0007669"/>
    <property type="project" value="TreeGrafter"/>
</dbReference>
<feature type="compositionally biased region" description="Basic and acidic residues" evidence="6">
    <location>
        <begin position="431"/>
        <end position="513"/>
    </location>
</feature>
<dbReference type="EMBL" id="PJQM01001359">
    <property type="protein sequence ID" value="RCI02525.1"/>
    <property type="molecule type" value="Genomic_DNA"/>
</dbReference>
<evidence type="ECO:0000256" key="6">
    <source>
        <dbReference type="SAM" id="MobiDB-lite"/>
    </source>
</evidence>
<comment type="subcellular location">
    <subcellularLocation>
        <location evidence="1">Cytoplasm</location>
        <location evidence="1">Cytoskeleton</location>
        <location evidence="1">Spindle</location>
    </subcellularLocation>
</comment>
<evidence type="ECO:0000256" key="1">
    <source>
        <dbReference type="ARBA" id="ARBA00004186"/>
    </source>
</evidence>
<dbReference type="InterPro" id="IPR024395">
    <property type="entry name" value="CLASP_N_dom"/>
</dbReference>
<dbReference type="InterPro" id="IPR034085">
    <property type="entry name" value="TOG"/>
</dbReference>
<evidence type="ECO:0000256" key="2">
    <source>
        <dbReference type="ARBA" id="ARBA00009549"/>
    </source>
</evidence>
<feature type="compositionally biased region" description="Basic and acidic residues" evidence="6">
    <location>
        <begin position="580"/>
        <end position="592"/>
    </location>
</feature>
<dbReference type="GO" id="GO:0005881">
    <property type="term" value="C:cytoplasmic microtubule"/>
    <property type="evidence" value="ECO:0007669"/>
    <property type="project" value="TreeGrafter"/>
</dbReference>
<dbReference type="OrthoDB" id="46159at2759"/>
<dbReference type="InterPro" id="IPR016024">
    <property type="entry name" value="ARM-type_fold"/>
</dbReference>
<evidence type="ECO:0000313" key="9">
    <source>
        <dbReference type="Proteomes" id="UP000253551"/>
    </source>
</evidence>
<protein>
    <submittedName>
        <fullName evidence="8">Suppressor of tub2 mutation</fullName>
    </submittedName>
</protein>
<dbReference type="InterPro" id="IPR011989">
    <property type="entry name" value="ARM-like"/>
</dbReference>
<dbReference type="GO" id="GO:0072686">
    <property type="term" value="C:mitotic spindle"/>
    <property type="evidence" value="ECO:0007669"/>
    <property type="project" value="TreeGrafter"/>
</dbReference>
<reference evidence="8 9" key="1">
    <citation type="journal article" date="2018" name="G3 (Bethesda)">
        <title>Phylogenetic and Phylogenomic Definition of Rhizopus Species.</title>
        <authorList>
            <person name="Gryganskyi A.P."/>
            <person name="Golan J."/>
            <person name="Dolatabadi S."/>
            <person name="Mondo S."/>
            <person name="Robb S."/>
            <person name="Idnurm A."/>
            <person name="Muszewska A."/>
            <person name="Steczkiewicz K."/>
            <person name="Masonjones S."/>
            <person name="Liao H.L."/>
            <person name="Gajdeczka M.T."/>
            <person name="Anike F."/>
            <person name="Vuek A."/>
            <person name="Anishchenko I.M."/>
            <person name="Voigt K."/>
            <person name="de Hoog G.S."/>
            <person name="Smith M.E."/>
            <person name="Heitman J."/>
            <person name="Vilgalys R."/>
            <person name="Stajich J.E."/>
        </authorList>
    </citation>
    <scope>NUCLEOTIDE SEQUENCE [LARGE SCALE GENOMIC DNA]</scope>
    <source>
        <strain evidence="8 9">LSU 92-RS-03</strain>
    </source>
</reference>
<organism evidence="8 9">
    <name type="scientific">Rhizopus stolonifer</name>
    <name type="common">Rhizopus nigricans</name>
    <dbReference type="NCBI Taxonomy" id="4846"/>
    <lineage>
        <taxon>Eukaryota</taxon>
        <taxon>Fungi</taxon>
        <taxon>Fungi incertae sedis</taxon>
        <taxon>Mucoromycota</taxon>
        <taxon>Mucoromycotina</taxon>
        <taxon>Mucoromycetes</taxon>
        <taxon>Mucorales</taxon>
        <taxon>Mucorineae</taxon>
        <taxon>Rhizopodaceae</taxon>
        <taxon>Rhizopus</taxon>
    </lineage>
</organism>
<dbReference type="Proteomes" id="UP000253551">
    <property type="component" value="Unassembled WGS sequence"/>
</dbReference>
<evidence type="ECO:0000313" key="8">
    <source>
        <dbReference type="EMBL" id="RCI02525.1"/>
    </source>
</evidence>
<dbReference type="GO" id="GO:0008017">
    <property type="term" value="F:microtubule binding"/>
    <property type="evidence" value="ECO:0007669"/>
    <property type="project" value="TreeGrafter"/>
</dbReference>
<dbReference type="Pfam" id="PF12348">
    <property type="entry name" value="CLASP_N"/>
    <property type="match status" value="1"/>
</dbReference>
<dbReference type="AlphaFoldDB" id="A0A367KJW8"/>
<feature type="region of interest" description="Disordered" evidence="6">
    <location>
        <begin position="234"/>
        <end position="285"/>
    </location>
</feature>
<dbReference type="SMART" id="SM01349">
    <property type="entry name" value="TOG"/>
    <property type="match status" value="1"/>
</dbReference>
<feature type="compositionally biased region" description="Basic and acidic residues" evidence="6">
    <location>
        <begin position="560"/>
        <end position="572"/>
    </location>
</feature>
<evidence type="ECO:0000259" key="7">
    <source>
        <dbReference type="SMART" id="SM01349"/>
    </source>
</evidence>
<feature type="region of interest" description="Disordered" evidence="6">
    <location>
        <begin position="431"/>
        <end position="598"/>
    </location>
</feature>
<name>A0A367KJW8_RHIST</name>
<dbReference type="Gene3D" id="1.25.10.10">
    <property type="entry name" value="Leucine-rich Repeat Variant"/>
    <property type="match status" value="1"/>
</dbReference>
<comment type="caution">
    <text evidence="8">The sequence shown here is derived from an EMBL/GenBank/DDBJ whole genome shotgun (WGS) entry which is preliminary data.</text>
</comment>
<dbReference type="GO" id="GO:0090307">
    <property type="term" value="P:mitotic spindle assembly"/>
    <property type="evidence" value="ECO:0007669"/>
    <property type="project" value="TreeGrafter"/>
</dbReference>
<feature type="compositionally biased region" description="Polar residues" evidence="6">
    <location>
        <begin position="234"/>
        <end position="247"/>
    </location>
</feature>
<dbReference type="SUPFAM" id="SSF48371">
    <property type="entry name" value="ARM repeat"/>
    <property type="match status" value="1"/>
</dbReference>
<dbReference type="PANTHER" id="PTHR21567">
    <property type="entry name" value="CLASP"/>
    <property type="match status" value="1"/>
</dbReference>
<keyword evidence="5" id="KW-0498">Mitosis</keyword>
<gene>
    <name evidence="8" type="primary">STU1_3</name>
    <name evidence="8" type="ORF">CU098_008266</name>
</gene>
<dbReference type="PANTHER" id="PTHR21567:SF9">
    <property type="entry name" value="CLIP-ASSOCIATING PROTEIN"/>
    <property type="match status" value="1"/>
</dbReference>
<feature type="domain" description="TOG" evidence="7">
    <location>
        <begin position="6"/>
        <end position="242"/>
    </location>
</feature>
<feature type="compositionally biased region" description="Basic and acidic residues" evidence="6">
    <location>
        <begin position="526"/>
        <end position="543"/>
    </location>
</feature>
<keyword evidence="9" id="KW-1185">Reference proteome</keyword>
<dbReference type="GO" id="GO:0051301">
    <property type="term" value="P:cell division"/>
    <property type="evidence" value="ECO:0007669"/>
    <property type="project" value="UniProtKB-KW"/>
</dbReference>
<feature type="compositionally biased region" description="Polar residues" evidence="6">
    <location>
        <begin position="547"/>
        <end position="557"/>
    </location>
</feature>